<dbReference type="EMBL" id="CM037614">
    <property type="protein sequence ID" value="KAH8017867.1"/>
    <property type="molecule type" value="Genomic_DNA"/>
</dbReference>
<keyword evidence="2" id="KW-1185">Reference proteome</keyword>
<evidence type="ECO:0000313" key="1">
    <source>
        <dbReference type="EMBL" id="KAH8017867.1"/>
    </source>
</evidence>
<organism evidence="1 2">
    <name type="scientific">Sphaerodactylus townsendi</name>
    <dbReference type="NCBI Taxonomy" id="933632"/>
    <lineage>
        <taxon>Eukaryota</taxon>
        <taxon>Metazoa</taxon>
        <taxon>Chordata</taxon>
        <taxon>Craniata</taxon>
        <taxon>Vertebrata</taxon>
        <taxon>Euteleostomi</taxon>
        <taxon>Lepidosauria</taxon>
        <taxon>Squamata</taxon>
        <taxon>Bifurcata</taxon>
        <taxon>Gekkota</taxon>
        <taxon>Sphaerodactylidae</taxon>
        <taxon>Sphaerodactylus</taxon>
    </lineage>
</organism>
<accession>A0ACB8GEC6</accession>
<evidence type="ECO:0000313" key="2">
    <source>
        <dbReference type="Proteomes" id="UP000827872"/>
    </source>
</evidence>
<reference evidence="1" key="1">
    <citation type="submission" date="2021-08" db="EMBL/GenBank/DDBJ databases">
        <title>The first chromosome-level gecko genome reveals the dynamic sex chromosomes of Neotropical dwarf geckos (Sphaerodactylidae: Sphaerodactylus).</title>
        <authorList>
            <person name="Pinto B.J."/>
            <person name="Keating S.E."/>
            <person name="Gamble T."/>
        </authorList>
    </citation>
    <scope>NUCLEOTIDE SEQUENCE</scope>
    <source>
        <strain evidence="1">TG3544</strain>
    </source>
</reference>
<sequence>MQESFLSTDDLESSITMGAEEASDQVDLDPVRAASALKTSSLPQPSCYSQKLAKKRPKIKLPTTIQPPLPTPAADGGCNMQALTHKEANQGTVSIRTEDLLVIGVAAADQPLGDKLFSNSLDKILMEATDKSKAMPRSLCRSDWK</sequence>
<proteinExistence type="predicted"/>
<gene>
    <name evidence="1" type="ORF">K3G42_032945</name>
</gene>
<dbReference type="Proteomes" id="UP000827872">
    <property type="component" value="Linkage Group LG01"/>
</dbReference>
<comment type="caution">
    <text evidence="1">The sequence shown here is derived from an EMBL/GenBank/DDBJ whole genome shotgun (WGS) entry which is preliminary data.</text>
</comment>
<name>A0ACB8GEC6_9SAUR</name>
<protein>
    <submittedName>
        <fullName evidence="1">Uncharacterized protein</fullName>
    </submittedName>
</protein>